<name>A0A552AF76_MICAE</name>
<organism evidence="1 2">
    <name type="scientific">Microcystis aeruginosa Ma_OC_H_19870700_S124</name>
    <dbReference type="NCBI Taxonomy" id="2486262"/>
    <lineage>
        <taxon>Bacteria</taxon>
        <taxon>Bacillati</taxon>
        <taxon>Cyanobacteriota</taxon>
        <taxon>Cyanophyceae</taxon>
        <taxon>Oscillatoriophycideae</taxon>
        <taxon>Chroococcales</taxon>
        <taxon>Microcystaceae</taxon>
        <taxon>Microcystis</taxon>
    </lineage>
</organism>
<protein>
    <submittedName>
        <fullName evidence="1">Short-chain dehydrogenase</fullName>
    </submittedName>
</protein>
<dbReference type="AlphaFoldDB" id="A0A552AF76"/>
<reference evidence="1 2" key="1">
    <citation type="submission" date="2019-01" db="EMBL/GenBank/DDBJ databases">
        <title>Coherence of Microcystis species and biogeography revealed through population genomics.</title>
        <authorList>
            <person name="Perez-Carrascal O.M."/>
            <person name="Terrat Y."/>
            <person name="Giani A."/>
            <person name="Fortin N."/>
            <person name="Tromas N."/>
            <person name="Shapiro B.J."/>
        </authorList>
    </citation>
    <scope>NUCLEOTIDE SEQUENCE [LARGE SCALE GENOMIC DNA]</scope>
    <source>
        <strain evidence="1">Ma_OC_H_19870700_S124</strain>
    </source>
</reference>
<dbReference type="Gene3D" id="3.40.50.720">
    <property type="entry name" value="NAD(P)-binding Rossmann-like Domain"/>
    <property type="match status" value="1"/>
</dbReference>
<comment type="caution">
    <text evidence="1">The sequence shown here is derived from an EMBL/GenBank/DDBJ whole genome shotgun (WGS) entry which is preliminary data.</text>
</comment>
<feature type="non-terminal residue" evidence="1">
    <location>
        <position position="27"/>
    </location>
</feature>
<dbReference type="EMBL" id="SFBR01000144">
    <property type="protein sequence ID" value="TRT84123.1"/>
    <property type="molecule type" value="Genomic_DNA"/>
</dbReference>
<evidence type="ECO:0000313" key="2">
    <source>
        <dbReference type="Proteomes" id="UP000316280"/>
    </source>
</evidence>
<dbReference type="InterPro" id="IPR036291">
    <property type="entry name" value="NAD(P)-bd_dom_sf"/>
</dbReference>
<sequence length="27" mass="2672">MQKTALITGASGGIGQALCDVFQAAGY</sequence>
<gene>
    <name evidence="1" type="ORF">EWV63_15970</name>
</gene>
<dbReference type="SUPFAM" id="SSF51735">
    <property type="entry name" value="NAD(P)-binding Rossmann-fold domains"/>
    <property type="match status" value="1"/>
</dbReference>
<evidence type="ECO:0000313" key="1">
    <source>
        <dbReference type="EMBL" id="TRT84123.1"/>
    </source>
</evidence>
<dbReference type="Proteomes" id="UP000316280">
    <property type="component" value="Unassembled WGS sequence"/>
</dbReference>
<proteinExistence type="predicted"/>
<accession>A0A552AF76</accession>